<protein>
    <submittedName>
        <fullName evidence="3">Ring finger protein</fullName>
    </submittedName>
</protein>
<dbReference type="CDD" id="cd00590">
    <property type="entry name" value="RRM_SF"/>
    <property type="match status" value="1"/>
</dbReference>
<comment type="caution">
    <text evidence="3">The sequence shown here is derived from an EMBL/GenBank/DDBJ whole genome shotgun (WGS) entry which is preliminary data.</text>
</comment>
<evidence type="ECO:0000313" key="3">
    <source>
        <dbReference type="EMBL" id="GAW08163.1"/>
    </source>
</evidence>
<dbReference type="AlphaFoldDB" id="A0A1Q3ELT0"/>
<dbReference type="Gene3D" id="3.30.70.330">
    <property type="match status" value="1"/>
</dbReference>
<keyword evidence="4" id="KW-1185">Reference proteome</keyword>
<gene>
    <name evidence="3" type="ORF">LENED_010209</name>
</gene>
<reference evidence="3 4" key="1">
    <citation type="submission" date="2016-08" db="EMBL/GenBank/DDBJ databases">
        <authorList>
            <consortium name="Lentinula edodes genome sequencing consortium"/>
            <person name="Sakamoto Y."/>
            <person name="Nakade K."/>
            <person name="Sato S."/>
            <person name="Yoshida Y."/>
            <person name="Miyazaki K."/>
            <person name="Natsume S."/>
            <person name="Konno N."/>
        </authorList>
    </citation>
    <scope>NUCLEOTIDE SEQUENCE [LARGE SCALE GENOMIC DNA]</scope>
    <source>
        <strain evidence="3 4">NBRC 111202</strain>
    </source>
</reference>
<dbReference type="InterPro" id="IPR035979">
    <property type="entry name" value="RBD_domain_sf"/>
</dbReference>
<organism evidence="3 4">
    <name type="scientific">Lentinula edodes</name>
    <name type="common">Shiitake mushroom</name>
    <name type="synonym">Lentinus edodes</name>
    <dbReference type="NCBI Taxonomy" id="5353"/>
    <lineage>
        <taxon>Eukaryota</taxon>
        <taxon>Fungi</taxon>
        <taxon>Dikarya</taxon>
        <taxon>Basidiomycota</taxon>
        <taxon>Agaricomycotina</taxon>
        <taxon>Agaricomycetes</taxon>
        <taxon>Agaricomycetidae</taxon>
        <taxon>Agaricales</taxon>
        <taxon>Marasmiineae</taxon>
        <taxon>Omphalotaceae</taxon>
        <taxon>Lentinula</taxon>
    </lineage>
</organism>
<dbReference type="GO" id="GO:0003723">
    <property type="term" value="F:RNA binding"/>
    <property type="evidence" value="ECO:0007669"/>
    <property type="project" value="UniProtKB-UniRule"/>
</dbReference>
<evidence type="ECO:0000256" key="1">
    <source>
        <dbReference type="PROSITE-ProRule" id="PRU00176"/>
    </source>
</evidence>
<sequence>MDFFKNSVLVEMIAPTYTDNPTHQLENLLQTCGELEEFSVEVSPTNTARAMVFARFSDAAVASRAIATLNDTEHAFLGGGRLKVQETFYSCYCLPQEKASSVRADINSLQTIHGPGIKVQEHLNSADDFELRIYGSDPILFARARLEFDQLMEGEIILDDDNKPLWDDYFDLPSSTKQIDLMNTRNAGSFFIERDFRNRHVLAFGSKERRTRAKDLLYKFLAKVQSCVLTMGVSDACMGHMIRAGYTNEAALSDKLHFDFSSRTITIRGSVDEREKEWATISKLTRENDASPTVVNEQSCRLCLSTVAEPVLLGYGVRRRH</sequence>
<dbReference type="PROSITE" id="PS50102">
    <property type="entry name" value="RRM"/>
    <property type="match status" value="1"/>
</dbReference>
<dbReference type="EMBL" id="BDGU01000589">
    <property type="protein sequence ID" value="GAW08163.1"/>
    <property type="molecule type" value="Genomic_DNA"/>
</dbReference>
<proteinExistence type="predicted"/>
<dbReference type="InterPro" id="IPR000504">
    <property type="entry name" value="RRM_dom"/>
</dbReference>
<feature type="domain" description="RRM" evidence="2">
    <location>
        <begin position="6"/>
        <end position="89"/>
    </location>
</feature>
<evidence type="ECO:0000259" key="2">
    <source>
        <dbReference type="PROSITE" id="PS50102"/>
    </source>
</evidence>
<dbReference type="SUPFAM" id="SSF54928">
    <property type="entry name" value="RNA-binding domain, RBD"/>
    <property type="match status" value="1"/>
</dbReference>
<accession>A0A1Q3ELT0</accession>
<dbReference type="Proteomes" id="UP000188533">
    <property type="component" value="Unassembled WGS sequence"/>
</dbReference>
<evidence type="ECO:0000313" key="4">
    <source>
        <dbReference type="Proteomes" id="UP000188533"/>
    </source>
</evidence>
<dbReference type="STRING" id="5353.A0A1Q3ELT0"/>
<reference evidence="3 4" key="2">
    <citation type="submission" date="2017-02" db="EMBL/GenBank/DDBJ databases">
        <title>A genome survey and senescence transcriptome analysis in Lentinula edodes.</title>
        <authorList>
            <person name="Sakamoto Y."/>
            <person name="Nakade K."/>
            <person name="Sato S."/>
            <person name="Yoshida Y."/>
            <person name="Miyazaki K."/>
            <person name="Natsume S."/>
            <person name="Konno N."/>
        </authorList>
    </citation>
    <scope>NUCLEOTIDE SEQUENCE [LARGE SCALE GENOMIC DNA]</scope>
    <source>
        <strain evidence="3 4">NBRC 111202</strain>
    </source>
</reference>
<dbReference type="InterPro" id="IPR012677">
    <property type="entry name" value="Nucleotide-bd_a/b_plait_sf"/>
</dbReference>
<name>A0A1Q3ELT0_LENED</name>
<keyword evidence="1" id="KW-0694">RNA-binding</keyword>